<evidence type="ECO:0000313" key="1">
    <source>
        <dbReference type="EMBL" id="CAG7832522.1"/>
    </source>
</evidence>
<keyword evidence="2" id="KW-1185">Reference proteome</keyword>
<name>A0A8J2LLV7_9HEXA</name>
<reference evidence="1" key="1">
    <citation type="submission" date="2021-06" db="EMBL/GenBank/DDBJ databases">
        <authorList>
            <person name="Hodson N. C."/>
            <person name="Mongue J. A."/>
            <person name="Jaron S. K."/>
        </authorList>
    </citation>
    <scope>NUCLEOTIDE SEQUENCE</scope>
</reference>
<sequence length="89" mass="9932">MMKVGSVLVLPNALQTYIMSYIKTITKKRLVFTISFGVKSYFDVCGGRDVFLKTGQASWLTVKGKPMAKEKIMPRDPPANLYNTASIPE</sequence>
<protein>
    <submittedName>
        <fullName evidence="1">Uncharacterized protein</fullName>
    </submittedName>
</protein>
<gene>
    <name evidence="1" type="ORF">AFUS01_LOCUS42202</name>
</gene>
<dbReference type="EMBL" id="CAJVCH010565479">
    <property type="protein sequence ID" value="CAG7832522.1"/>
    <property type="molecule type" value="Genomic_DNA"/>
</dbReference>
<accession>A0A8J2LLV7</accession>
<organism evidence="1 2">
    <name type="scientific">Allacma fusca</name>
    <dbReference type="NCBI Taxonomy" id="39272"/>
    <lineage>
        <taxon>Eukaryota</taxon>
        <taxon>Metazoa</taxon>
        <taxon>Ecdysozoa</taxon>
        <taxon>Arthropoda</taxon>
        <taxon>Hexapoda</taxon>
        <taxon>Collembola</taxon>
        <taxon>Symphypleona</taxon>
        <taxon>Sminthuridae</taxon>
        <taxon>Allacma</taxon>
    </lineage>
</organism>
<comment type="caution">
    <text evidence="1">The sequence shown here is derived from an EMBL/GenBank/DDBJ whole genome shotgun (WGS) entry which is preliminary data.</text>
</comment>
<proteinExistence type="predicted"/>
<dbReference type="AlphaFoldDB" id="A0A8J2LLV7"/>
<evidence type="ECO:0000313" key="2">
    <source>
        <dbReference type="Proteomes" id="UP000708208"/>
    </source>
</evidence>
<dbReference type="Proteomes" id="UP000708208">
    <property type="component" value="Unassembled WGS sequence"/>
</dbReference>